<dbReference type="InterPro" id="IPR029032">
    <property type="entry name" value="AhpD-like"/>
</dbReference>
<dbReference type="SUPFAM" id="SSF69118">
    <property type="entry name" value="AhpD-like"/>
    <property type="match status" value="1"/>
</dbReference>
<dbReference type="PANTHER" id="PTHR33930:SF2">
    <property type="entry name" value="BLR3452 PROTEIN"/>
    <property type="match status" value="1"/>
</dbReference>
<dbReference type="Gene3D" id="1.20.1290.10">
    <property type="entry name" value="AhpD-like"/>
    <property type="match status" value="1"/>
</dbReference>
<dbReference type="PANTHER" id="PTHR33930">
    <property type="entry name" value="ALKYL HYDROPEROXIDE REDUCTASE AHPD"/>
    <property type="match status" value="1"/>
</dbReference>
<dbReference type="InterPro" id="IPR004675">
    <property type="entry name" value="AhpD_core"/>
</dbReference>
<reference evidence="2 3" key="1">
    <citation type="submission" date="2024-06" db="EMBL/GenBank/DDBJ databases">
        <title>Genomic Encyclopedia of Type Strains, Phase IV (KMG-IV): sequencing the most valuable type-strain genomes for metagenomic binning, comparative biology and taxonomic classification.</title>
        <authorList>
            <person name="Goeker M."/>
        </authorList>
    </citation>
    <scope>NUCLEOTIDE SEQUENCE [LARGE SCALE GENOMIC DNA]</scope>
    <source>
        <strain evidence="2 3">DSM 29780</strain>
    </source>
</reference>
<evidence type="ECO:0000313" key="3">
    <source>
        <dbReference type="Proteomes" id="UP001549047"/>
    </source>
</evidence>
<gene>
    <name evidence="2" type="ORF">ABID16_001586</name>
</gene>
<protein>
    <submittedName>
        <fullName evidence="2">AhpD family alkylhydroperoxidase</fullName>
    </submittedName>
</protein>
<dbReference type="Pfam" id="PF02627">
    <property type="entry name" value="CMD"/>
    <property type="match status" value="1"/>
</dbReference>
<evidence type="ECO:0000259" key="1">
    <source>
        <dbReference type="Pfam" id="PF02627"/>
    </source>
</evidence>
<accession>A0ABV2IXR0</accession>
<dbReference type="RefSeq" id="WP_354555760.1">
    <property type="nucleotide sequence ID" value="NZ_JBEPMB010000001.1"/>
</dbReference>
<dbReference type="InterPro" id="IPR003779">
    <property type="entry name" value="CMD-like"/>
</dbReference>
<evidence type="ECO:0000313" key="2">
    <source>
        <dbReference type="EMBL" id="MET3613281.1"/>
    </source>
</evidence>
<name>A0ABV2IXR0_9HYPH</name>
<feature type="domain" description="Carboxymuconolactone decarboxylase-like" evidence="1">
    <location>
        <begin position="24"/>
        <end position="106"/>
    </location>
</feature>
<dbReference type="EMBL" id="JBEPMB010000001">
    <property type="protein sequence ID" value="MET3613281.1"/>
    <property type="molecule type" value="Genomic_DNA"/>
</dbReference>
<comment type="caution">
    <text evidence="2">The sequence shown here is derived from an EMBL/GenBank/DDBJ whole genome shotgun (WGS) entry which is preliminary data.</text>
</comment>
<organism evidence="2 3">
    <name type="scientific">Rhizobium aquaticum</name>
    <dbReference type="NCBI Taxonomy" id="1549636"/>
    <lineage>
        <taxon>Bacteria</taxon>
        <taxon>Pseudomonadati</taxon>
        <taxon>Pseudomonadota</taxon>
        <taxon>Alphaproteobacteria</taxon>
        <taxon>Hyphomicrobiales</taxon>
        <taxon>Rhizobiaceae</taxon>
        <taxon>Rhizobium/Agrobacterium group</taxon>
        <taxon>Rhizobium</taxon>
    </lineage>
</organism>
<dbReference type="NCBIfam" id="TIGR00778">
    <property type="entry name" value="ahpD_dom"/>
    <property type="match status" value="1"/>
</dbReference>
<proteinExistence type="predicted"/>
<dbReference type="Proteomes" id="UP001549047">
    <property type="component" value="Unassembled WGS sequence"/>
</dbReference>
<keyword evidence="3" id="KW-1185">Reference proteome</keyword>
<sequence length="120" mass="12645">MTKNYPEIIKGISANSRKIRKAIPETMAGFSQLAQNASKDGALSAKTKEMIAVAIAIATRCDGCIGYHVEALVKLGCTFEEFNEVLGMTVYLGGGPSLMYAADAVAAFEQFSAAEGVMTA</sequence>